<feature type="compositionally biased region" description="Pro residues" evidence="16">
    <location>
        <begin position="373"/>
        <end position="384"/>
    </location>
</feature>
<feature type="binding site" evidence="14">
    <location>
        <position position="194"/>
    </location>
    <ligand>
        <name>ATP</name>
        <dbReference type="ChEBI" id="CHEBI:30616"/>
    </ligand>
</feature>
<organism evidence="19 20">
    <name type="scientific">Streptomyces pactum</name>
    <dbReference type="NCBI Taxonomy" id="68249"/>
    <lineage>
        <taxon>Bacteria</taxon>
        <taxon>Bacillati</taxon>
        <taxon>Actinomycetota</taxon>
        <taxon>Actinomycetes</taxon>
        <taxon>Kitasatosporales</taxon>
        <taxon>Streptomycetaceae</taxon>
        <taxon>Streptomyces</taxon>
    </lineage>
</organism>
<dbReference type="Proteomes" id="UP000807371">
    <property type="component" value="Unassembled WGS sequence"/>
</dbReference>
<keyword evidence="10 15" id="KW-0560">Oxidoreductase</keyword>
<evidence type="ECO:0000256" key="11">
    <source>
        <dbReference type="ARBA" id="ARBA00029426"/>
    </source>
</evidence>
<keyword evidence="14" id="KW-0436">Ligase</keyword>
<evidence type="ECO:0000256" key="10">
    <source>
        <dbReference type="ARBA" id="ARBA00023002"/>
    </source>
</evidence>
<dbReference type="InterPro" id="IPR005288">
    <property type="entry name" value="NadB"/>
</dbReference>
<evidence type="ECO:0000256" key="7">
    <source>
        <dbReference type="ARBA" id="ARBA00022642"/>
    </source>
</evidence>
<evidence type="ECO:0000313" key="20">
    <source>
        <dbReference type="Proteomes" id="UP000807371"/>
    </source>
</evidence>
<dbReference type="InterPro" id="IPR037099">
    <property type="entry name" value="Fum_R/Succ_DH_flav-like_C_sf"/>
</dbReference>
<comment type="pathway">
    <text evidence="3 14">Cofactor biosynthesis; (R)-pantothenate biosynthesis; (R)-pantothenate from (R)-pantoate and beta-alanine: step 1/1.</text>
</comment>
<sequence length="981" mass="102510">MSPKLWKAARPGEPDVELCADRAEFDRTLARFAVPGHTAVVMTMGALHSGHASLIRTARERVGAKGLVTVTVFVNPLQFGAGEDLDRYPRTLDADLRLAAEAGADIVFAPRVEDVYPGGEPQVRVSAGPMGERYEGAFRPGHFDGVLTVVAKLLHLTRPDVAFFGEKDAQQLAVIRRMVRDLNFPVEIVGVPTVREGDGLALSSRNRYLSGPERATALSLSRALFAGRDAGLLAAGPAGERAVPGDADRVASPAAVRRAARAALEEATDAEPPLVPDYVALVDPADFTEVPDDFTGEAVLAVAARVGTTRLIDNIRLVFGPRPATTRPESAGHPADGAADAVRPGTGHAQAARPDAGPAPAGHPADRAAAAPAPDPAVPDPVAPRPRRRRPRPEHPTTCTPGATAAIRPRPPRPRPPGWSVTADVVVVGSGVAGLTAALRCAAAGAKVTVVTKARLDDGSTRWAQGGIAAALGDGDTPAQHLADTLVAGAGVCDEAAVRALVTEGPDAVRRLIATGARFDTDDDSGEILLTREGGHHRRRIAHAGGDATGAEISRALVEAVRRAGIETVENALVLDLLKDARGHAAGVTLHVMGEGQHDGVGAVRASAVVLATGGMGQVFSATTNPPVSTGDGVALALRAGAEVSDLEFVQFHPTVLWLGPEAEGQQPLVSEAVRGEGAYLVDADGVRFMLGQHELAELAPRDIVAKAITRRMLEQGAEHMYLDARHFGAEMWEHRFPTILAACRAHGIDPVTEPVPVAPAAHYASGGVRTDLHGRTTVPGLYACGEVACTGVHGANRLASNSLLEGLVFAERIADDITARRPWDTPAPAAAVPGSPAPAAAVPGSPAPAAGEPLLASETRCTIQRIMTAGAGVIRSARSLDEAAARLEAVHRDAVEELHRDGKTAEPGVETWEATNLLLVARVLVAAARRREETRGCHWREDRPERDDATWARHLLVTLRQDGTLDVGTTGTAAFPGTTA</sequence>
<feature type="compositionally biased region" description="Low complexity" evidence="16">
    <location>
        <begin position="827"/>
        <end position="848"/>
    </location>
</feature>
<feature type="binding site" evidence="14">
    <location>
        <begin position="165"/>
        <end position="168"/>
    </location>
    <ligand>
        <name>ATP</name>
        <dbReference type="ChEBI" id="CHEBI:30616"/>
    </ligand>
</feature>
<dbReference type="PANTHER" id="PTHR42716:SF2">
    <property type="entry name" value="L-ASPARTATE OXIDASE, CHLOROPLASTIC"/>
    <property type="match status" value="1"/>
</dbReference>
<evidence type="ECO:0000256" key="14">
    <source>
        <dbReference type="HAMAP-Rule" id="MF_00158"/>
    </source>
</evidence>
<dbReference type="PRINTS" id="PR00368">
    <property type="entry name" value="FADPNR"/>
</dbReference>
<keyword evidence="14" id="KW-0067">ATP-binding</keyword>
<evidence type="ECO:0000256" key="13">
    <source>
        <dbReference type="ARBA" id="ARBA00048305"/>
    </source>
</evidence>
<dbReference type="InterPro" id="IPR027477">
    <property type="entry name" value="Succ_DH/fumarate_Rdtase_cat_sf"/>
</dbReference>
<evidence type="ECO:0000256" key="8">
    <source>
        <dbReference type="ARBA" id="ARBA00022655"/>
    </source>
</evidence>
<evidence type="ECO:0000256" key="16">
    <source>
        <dbReference type="SAM" id="MobiDB-lite"/>
    </source>
</evidence>
<feature type="binding site" evidence="14">
    <location>
        <position position="78"/>
    </location>
    <ligand>
        <name>beta-alanine</name>
        <dbReference type="ChEBI" id="CHEBI:57966"/>
    </ligand>
</feature>
<evidence type="ECO:0000256" key="12">
    <source>
        <dbReference type="ARBA" id="ARBA00048258"/>
    </source>
</evidence>
<dbReference type="PANTHER" id="PTHR42716">
    <property type="entry name" value="L-ASPARTATE OXIDASE"/>
    <property type="match status" value="1"/>
</dbReference>
<evidence type="ECO:0000256" key="9">
    <source>
        <dbReference type="ARBA" id="ARBA00022827"/>
    </source>
</evidence>
<keyword evidence="8 14" id="KW-0566">Pantothenate biosynthesis</keyword>
<dbReference type="NCBIfam" id="TIGR00551">
    <property type="entry name" value="nadB"/>
    <property type="match status" value="1"/>
</dbReference>
<gene>
    <name evidence="14" type="primary">panC</name>
    <name evidence="19" type="ORF">IHE55_13190</name>
</gene>
<evidence type="ECO:0000256" key="5">
    <source>
        <dbReference type="ARBA" id="ARBA00009256"/>
    </source>
</evidence>
<dbReference type="EC" id="6.3.2.1" evidence="14"/>
<evidence type="ECO:0000256" key="15">
    <source>
        <dbReference type="RuleBase" id="RU362049"/>
    </source>
</evidence>
<comment type="similarity">
    <text evidence="4 15">Belongs to the FAD-dependent oxidoreductase 2 family. NadB subfamily.</text>
</comment>
<dbReference type="InterPro" id="IPR003953">
    <property type="entry name" value="FAD-dep_OxRdtase_2_FAD-bd"/>
</dbReference>
<evidence type="ECO:0000256" key="6">
    <source>
        <dbReference type="ARBA" id="ARBA00022630"/>
    </source>
</evidence>
<dbReference type="InterPro" id="IPR003721">
    <property type="entry name" value="Pantoate_ligase"/>
</dbReference>
<dbReference type="HAMAP" id="MF_00158">
    <property type="entry name" value="PanC"/>
    <property type="match status" value="1"/>
</dbReference>
<comment type="subunit">
    <text evidence="14">Homodimer.</text>
</comment>
<comment type="subcellular location">
    <subcellularLocation>
        <location evidence="14 15">Cytoplasm</location>
    </subcellularLocation>
</comment>
<dbReference type="PRINTS" id="PR00411">
    <property type="entry name" value="PNDRDTASEI"/>
</dbReference>
<comment type="catalytic activity">
    <reaction evidence="13">
        <text>L-aspartate + O2 = iminosuccinate + H2O2</text>
        <dbReference type="Rhea" id="RHEA:25876"/>
        <dbReference type="ChEBI" id="CHEBI:15379"/>
        <dbReference type="ChEBI" id="CHEBI:16240"/>
        <dbReference type="ChEBI" id="CHEBI:29991"/>
        <dbReference type="ChEBI" id="CHEBI:77875"/>
        <dbReference type="EC" id="1.4.3.16"/>
    </reaction>
    <physiologicalReaction direction="left-to-right" evidence="13">
        <dbReference type="Rhea" id="RHEA:25877"/>
    </physiologicalReaction>
</comment>
<feature type="binding site" evidence="14">
    <location>
        <begin position="202"/>
        <end position="205"/>
    </location>
    <ligand>
        <name>ATP</name>
        <dbReference type="ChEBI" id="CHEBI:30616"/>
    </ligand>
</feature>
<comment type="function">
    <text evidence="11">Catalyzes the oxidation of L-aspartate to iminoaspartate, the first step in the de novo biosynthesis of NAD(+).</text>
</comment>
<dbReference type="Pfam" id="PF00890">
    <property type="entry name" value="FAD_binding_2"/>
    <property type="match status" value="1"/>
</dbReference>
<comment type="similarity">
    <text evidence="5 14">Belongs to the pantothenate synthetase family.</text>
</comment>
<dbReference type="SUPFAM" id="SSF52374">
    <property type="entry name" value="Nucleotidylyl transferase"/>
    <property type="match status" value="1"/>
</dbReference>
<dbReference type="NCBIfam" id="TIGR00018">
    <property type="entry name" value="panC"/>
    <property type="match status" value="1"/>
</dbReference>
<dbReference type="InterPro" id="IPR036188">
    <property type="entry name" value="FAD/NAD-bd_sf"/>
</dbReference>
<feature type="compositionally biased region" description="Low complexity" evidence="16">
    <location>
        <begin position="351"/>
        <end position="372"/>
    </location>
</feature>
<dbReference type="SUPFAM" id="SSF46977">
    <property type="entry name" value="Succinate dehydrogenase/fumarate reductase flavoprotein C-terminal domain"/>
    <property type="match status" value="1"/>
</dbReference>
<evidence type="ECO:0000259" key="17">
    <source>
        <dbReference type="Pfam" id="PF00890"/>
    </source>
</evidence>
<dbReference type="InterPro" id="IPR014729">
    <property type="entry name" value="Rossmann-like_a/b/a_fold"/>
</dbReference>
<keyword evidence="6 15" id="KW-0285">Flavoprotein</keyword>
<keyword evidence="14" id="KW-0547">Nucleotide-binding</keyword>
<feature type="binding site" evidence="14">
    <location>
        <begin position="44"/>
        <end position="51"/>
    </location>
    <ligand>
        <name>ATP</name>
        <dbReference type="ChEBI" id="CHEBI:30616"/>
    </ligand>
</feature>
<comment type="cofactor">
    <cofactor evidence="1 15">
        <name>FAD</name>
        <dbReference type="ChEBI" id="CHEBI:57692"/>
    </cofactor>
</comment>
<evidence type="ECO:0000256" key="2">
    <source>
        <dbReference type="ARBA" id="ARBA00004950"/>
    </source>
</evidence>
<proteinExistence type="inferred from homology"/>
<comment type="catalytic activity">
    <reaction evidence="12 14">
        <text>(R)-pantoate + beta-alanine + ATP = (R)-pantothenate + AMP + diphosphate + H(+)</text>
        <dbReference type="Rhea" id="RHEA:10912"/>
        <dbReference type="ChEBI" id="CHEBI:15378"/>
        <dbReference type="ChEBI" id="CHEBI:15980"/>
        <dbReference type="ChEBI" id="CHEBI:29032"/>
        <dbReference type="ChEBI" id="CHEBI:30616"/>
        <dbReference type="ChEBI" id="CHEBI:33019"/>
        <dbReference type="ChEBI" id="CHEBI:57966"/>
        <dbReference type="ChEBI" id="CHEBI:456215"/>
        <dbReference type="EC" id="6.3.2.1"/>
    </reaction>
</comment>
<dbReference type="CDD" id="cd00560">
    <property type="entry name" value="PanC"/>
    <property type="match status" value="1"/>
</dbReference>
<keyword evidence="20" id="KW-1185">Reference proteome</keyword>
<keyword evidence="14" id="KW-0963">Cytoplasm</keyword>
<feature type="region of interest" description="Disordered" evidence="16">
    <location>
        <begin position="826"/>
        <end position="848"/>
    </location>
</feature>
<dbReference type="EMBL" id="JACYXC010000001">
    <property type="protein sequence ID" value="MBH5335699.1"/>
    <property type="molecule type" value="Genomic_DNA"/>
</dbReference>
<evidence type="ECO:0000313" key="19">
    <source>
        <dbReference type="EMBL" id="MBH5335699.1"/>
    </source>
</evidence>
<dbReference type="Pfam" id="PF02569">
    <property type="entry name" value="Pantoate_ligase"/>
    <property type="match status" value="1"/>
</dbReference>
<evidence type="ECO:0000256" key="3">
    <source>
        <dbReference type="ARBA" id="ARBA00004990"/>
    </source>
</evidence>
<protein>
    <recommendedName>
        <fullName evidence="14">Pantothenate synthetase</fullName>
        <shortName evidence="14">PS</shortName>
        <ecNumber evidence="14">6.3.2.1</ecNumber>
    </recommendedName>
    <alternativeName>
        <fullName evidence="14">Pantoate--beta-alanine ligase</fullName>
    </alternativeName>
    <alternativeName>
        <fullName evidence="14">Pantoate-activating enzyme</fullName>
    </alternativeName>
</protein>
<comment type="function">
    <text evidence="14">Catalyzes the condensation of pantoate with beta-alanine in an ATP-dependent reaction via a pantoyl-adenylate intermediate.</text>
</comment>
<dbReference type="InterPro" id="IPR015939">
    <property type="entry name" value="Fum_Rdtase/Succ_DH_flav-like_C"/>
</dbReference>
<feature type="region of interest" description="Disordered" evidence="16">
    <location>
        <begin position="321"/>
        <end position="418"/>
    </location>
</feature>
<feature type="active site" description="Proton donor" evidence="14">
    <location>
        <position position="51"/>
    </location>
</feature>
<evidence type="ECO:0000259" key="18">
    <source>
        <dbReference type="Pfam" id="PF02910"/>
    </source>
</evidence>
<feature type="domain" description="Fumarate reductase/succinate dehydrogenase flavoprotein-like C-terminal" evidence="18">
    <location>
        <begin position="863"/>
        <end position="963"/>
    </location>
</feature>
<dbReference type="NCBIfam" id="NF005867">
    <property type="entry name" value="PRK07804.1"/>
    <property type="match status" value="1"/>
</dbReference>
<dbReference type="Pfam" id="PF02910">
    <property type="entry name" value="Succ_DH_flav_C"/>
    <property type="match status" value="1"/>
</dbReference>
<comment type="caution">
    <text evidence="19">The sequence shown here is derived from an EMBL/GenBank/DDBJ whole genome shotgun (WGS) entry which is preliminary data.</text>
</comment>
<name>A0ABS0NKH3_9ACTN</name>
<feature type="binding site" evidence="14">
    <location>
        <position position="78"/>
    </location>
    <ligand>
        <name>(R)-pantoate</name>
        <dbReference type="ChEBI" id="CHEBI:15980"/>
    </ligand>
</feature>
<dbReference type="Gene3D" id="3.30.1300.10">
    <property type="entry name" value="Pantoate-beta-alanine ligase, C-terminal domain"/>
    <property type="match status" value="1"/>
</dbReference>
<dbReference type="Gene3D" id="3.40.50.620">
    <property type="entry name" value="HUPs"/>
    <property type="match status" value="1"/>
</dbReference>
<feature type="domain" description="FAD-dependent oxidoreductase 2 FAD-binding" evidence="17">
    <location>
        <begin position="424"/>
        <end position="804"/>
    </location>
</feature>
<accession>A0ABS0NKH3</accession>
<reference evidence="19 20" key="1">
    <citation type="submission" date="2020-09" db="EMBL/GenBank/DDBJ databases">
        <title>Biosynthesis of the nuclear factor of activated T cells inhibitor NFAT-133 and its congeners in Streptomyces pactum.</title>
        <authorList>
            <person name="Zhou W."/>
            <person name="Posri P."/>
            <person name="Abugrain M.E."/>
            <person name="Weisberg A.J."/>
            <person name="Chang J.H."/>
            <person name="Mahmud T."/>
        </authorList>
    </citation>
    <scope>NUCLEOTIDE SEQUENCE [LARGE SCALE GENOMIC DNA]</scope>
    <source>
        <strain evidence="19 20">ATCC 27456</strain>
    </source>
</reference>
<comment type="miscellaneous">
    <text evidence="14">The reaction proceeds by a bi uni uni bi ping pong mechanism.</text>
</comment>
<dbReference type="SUPFAM" id="SSF51905">
    <property type="entry name" value="FAD/NAD(P)-binding domain"/>
    <property type="match status" value="1"/>
</dbReference>
<evidence type="ECO:0000256" key="1">
    <source>
        <dbReference type="ARBA" id="ARBA00001974"/>
    </source>
</evidence>
<dbReference type="GO" id="GO:0008734">
    <property type="term" value="F:L-aspartate oxidase activity"/>
    <property type="evidence" value="ECO:0007669"/>
    <property type="project" value="UniProtKB-EC"/>
</dbReference>
<dbReference type="InterPro" id="IPR042176">
    <property type="entry name" value="Pantoate_ligase_C"/>
</dbReference>
<feature type="binding site" evidence="14">
    <location>
        <position position="171"/>
    </location>
    <ligand>
        <name>(R)-pantoate</name>
        <dbReference type="ChEBI" id="CHEBI:15980"/>
    </ligand>
</feature>
<dbReference type="Gene3D" id="3.90.700.10">
    <property type="entry name" value="Succinate dehydrogenase/fumarate reductase flavoprotein, catalytic domain"/>
    <property type="match status" value="1"/>
</dbReference>
<dbReference type="SUPFAM" id="SSF56425">
    <property type="entry name" value="Succinate dehydrogenase/fumarate reductase flavoprotein, catalytic domain"/>
    <property type="match status" value="1"/>
</dbReference>
<dbReference type="Gene3D" id="3.50.50.60">
    <property type="entry name" value="FAD/NAD(P)-binding domain"/>
    <property type="match status" value="1"/>
</dbReference>
<keyword evidence="9 15" id="KW-0274">FAD</keyword>
<dbReference type="Gene3D" id="1.20.58.100">
    <property type="entry name" value="Fumarate reductase/succinate dehydrogenase flavoprotein-like, C-terminal domain"/>
    <property type="match status" value="1"/>
</dbReference>
<comment type="pathway">
    <text evidence="2 15">Cofactor biosynthesis; NAD(+) biosynthesis; iminoaspartate from L-aspartate (oxidase route): step 1/1.</text>
</comment>
<keyword evidence="7 15" id="KW-0662">Pyridine nucleotide biosynthesis</keyword>
<evidence type="ECO:0000256" key="4">
    <source>
        <dbReference type="ARBA" id="ARBA00008562"/>
    </source>
</evidence>